<dbReference type="RefSeq" id="WP_167833530.1">
    <property type="nucleotide sequence ID" value="NZ_JAAVUM010000012.1"/>
</dbReference>
<dbReference type="SUPFAM" id="SSF53474">
    <property type="entry name" value="alpha/beta-Hydrolases"/>
    <property type="match status" value="1"/>
</dbReference>
<dbReference type="Pfam" id="PF12146">
    <property type="entry name" value="Hydrolase_4"/>
    <property type="match status" value="1"/>
</dbReference>
<dbReference type="GO" id="GO:0052689">
    <property type="term" value="F:carboxylic ester hydrolase activity"/>
    <property type="evidence" value="ECO:0007669"/>
    <property type="project" value="TreeGrafter"/>
</dbReference>
<dbReference type="Proteomes" id="UP000587942">
    <property type="component" value="Unassembled WGS sequence"/>
</dbReference>
<evidence type="ECO:0000259" key="1">
    <source>
        <dbReference type="Pfam" id="PF12146"/>
    </source>
</evidence>
<keyword evidence="2" id="KW-0378">Hydrolase</keyword>
<sequence>MMNAQMVKEEISFKSDVQLRGTLLIPDQGKVTYPTIIFLPGSGELNRDGSTPNGKFKFDLYKDLAELCTSLGFVTFRYDKRGVGESEGNFHSAGLSDALKDGEAALDLLAAHPKVDGSKLIIIGHSEGCMVGTALNAIRPAAGLVLLSGGGETLKEALDHQRQLLYKEMREKKGLQGFIINKFNTLDKAEKQAQGTYQKMIDSDKDVTKTLGFIKMPAKYFREHFALNVEEALSKVTCPVLAINGAKDFQANPERLKRIEQFVQGEYEIHVVENMDHGLKEQLTPLRPSSYKKDYLKTIGKPIHSEAAKHLTSWLQRYL</sequence>
<dbReference type="EMBL" id="JAAVUM010000012">
    <property type="protein sequence ID" value="NKE07124.1"/>
    <property type="molecule type" value="Genomic_DNA"/>
</dbReference>
<accession>A0A846TMI2</accession>
<dbReference type="PANTHER" id="PTHR43265">
    <property type="entry name" value="ESTERASE ESTD"/>
    <property type="match status" value="1"/>
</dbReference>
<evidence type="ECO:0000313" key="2">
    <source>
        <dbReference type="EMBL" id="NKE07124.1"/>
    </source>
</evidence>
<feature type="domain" description="Serine aminopeptidase S33" evidence="1">
    <location>
        <begin position="60"/>
        <end position="279"/>
    </location>
</feature>
<comment type="caution">
    <text evidence="2">The sequence shown here is derived from an EMBL/GenBank/DDBJ whole genome shotgun (WGS) entry which is preliminary data.</text>
</comment>
<dbReference type="Gene3D" id="3.40.50.1820">
    <property type="entry name" value="alpha/beta hydrolase"/>
    <property type="match status" value="1"/>
</dbReference>
<evidence type="ECO:0000313" key="3">
    <source>
        <dbReference type="Proteomes" id="UP000587942"/>
    </source>
</evidence>
<proteinExistence type="predicted"/>
<dbReference type="InterPro" id="IPR022742">
    <property type="entry name" value="Hydrolase_4"/>
</dbReference>
<gene>
    <name evidence="2" type="ORF">GWK17_16885</name>
</gene>
<reference evidence="2 3" key="1">
    <citation type="submission" date="2020-03" db="EMBL/GenBank/DDBJ databases">
        <authorList>
            <person name="Sun Q."/>
        </authorList>
    </citation>
    <scope>NUCLEOTIDE SEQUENCE [LARGE SCALE GENOMIC DNA]</scope>
    <source>
        <strain evidence="2 3">KACC 21451</strain>
    </source>
</reference>
<dbReference type="AlphaFoldDB" id="A0A846TMI2"/>
<protein>
    <submittedName>
        <fullName evidence="2">Alpha/beta hydrolase</fullName>
    </submittedName>
</protein>
<dbReference type="PANTHER" id="PTHR43265:SF1">
    <property type="entry name" value="ESTERASE ESTD"/>
    <property type="match status" value="1"/>
</dbReference>
<organism evidence="2 3">
    <name type="scientific">Mesobacillus selenatarsenatis</name>
    <dbReference type="NCBI Taxonomy" id="388741"/>
    <lineage>
        <taxon>Bacteria</taxon>
        <taxon>Bacillati</taxon>
        <taxon>Bacillota</taxon>
        <taxon>Bacilli</taxon>
        <taxon>Bacillales</taxon>
        <taxon>Bacillaceae</taxon>
        <taxon>Mesobacillus</taxon>
    </lineage>
</organism>
<name>A0A846TMI2_9BACI</name>
<dbReference type="InterPro" id="IPR053145">
    <property type="entry name" value="AB_hydrolase_Est10"/>
</dbReference>
<dbReference type="InterPro" id="IPR029058">
    <property type="entry name" value="AB_hydrolase_fold"/>
</dbReference>